<dbReference type="GO" id="GO:0015385">
    <property type="term" value="F:sodium:proton antiporter activity"/>
    <property type="evidence" value="ECO:0007669"/>
    <property type="project" value="TreeGrafter"/>
</dbReference>
<keyword evidence="3" id="KW-1185">Reference proteome</keyword>
<proteinExistence type="predicted"/>
<keyword evidence="1" id="KW-0812">Transmembrane</keyword>
<evidence type="ECO:0008006" key="4">
    <source>
        <dbReference type="Google" id="ProtNLM"/>
    </source>
</evidence>
<keyword evidence="1" id="KW-0472">Membrane</keyword>
<feature type="transmembrane region" description="Helical" evidence="1">
    <location>
        <begin position="67"/>
        <end position="86"/>
    </location>
</feature>
<dbReference type="NCBIfam" id="NF009311">
    <property type="entry name" value="PRK12670.1"/>
    <property type="match status" value="1"/>
</dbReference>
<evidence type="ECO:0000313" key="3">
    <source>
        <dbReference type="Proteomes" id="UP000637906"/>
    </source>
</evidence>
<organism evidence="2 3">
    <name type="scientific">Candidatus Mesenet longicola</name>
    <dbReference type="NCBI Taxonomy" id="1892558"/>
    <lineage>
        <taxon>Bacteria</taxon>
        <taxon>Pseudomonadati</taxon>
        <taxon>Pseudomonadota</taxon>
        <taxon>Alphaproteobacteria</taxon>
        <taxon>Rickettsiales</taxon>
        <taxon>Anaplasmataceae</taxon>
        <taxon>Candidatus Mesenet</taxon>
    </lineage>
</organism>
<comment type="caution">
    <text evidence="2">The sequence shown here is derived from an EMBL/GenBank/DDBJ whole genome shotgun (WGS) entry which is preliminary data.</text>
</comment>
<name>A0A8J3HUE8_9RICK</name>
<dbReference type="Proteomes" id="UP000637906">
    <property type="component" value="Unassembled WGS sequence"/>
</dbReference>
<dbReference type="PANTHER" id="PTHR34703:SF1">
    <property type="entry name" value="ANTIPORTER SUBUNIT MNHG2-RELATED"/>
    <property type="match status" value="1"/>
</dbReference>
<dbReference type="Pfam" id="PF03334">
    <property type="entry name" value="PhaG_MnhG_YufB"/>
    <property type="match status" value="1"/>
</dbReference>
<protein>
    <recommendedName>
        <fullName evidence="4">Monovalent cation/H(+) antiporter subunit G</fullName>
    </recommendedName>
</protein>
<reference evidence="2 3" key="1">
    <citation type="journal article" date="2021" name="Microb. Ecol.">
        <title>Candidatus Mesenet longicola: Novel Endosymbionts of Brontispa longissima that Induce Cytoplasmic Incompatibility.</title>
        <authorList>
            <person name="Takano S."/>
            <person name="Gotoh Y."/>
            <person name="Hayashi T."/>
        </authorList>
    </citation>
    <scope>NUCLEOTIDE SEQUENCE [LARGE SCALE GENOMIC DNA]</scope>
    <source>
        <strain evidence="2">L5</strain>
    </source>
</reference>
<evidence type="ECO:0000256" key="1">
    <source>
        <dbReference type="SAM" id="Phobius"/>
    </source>
</evidence>
<dbReference type="EMBL" id="BNGU01000005">
    <property type="protein sequence ID" value="GHM59219.1"/>
    <property type="molecule type" value="Genomic_DNA"/>
</dbReference>
<dbReference type="InterPro" id="IPR005133">
    <property type="entry name" value="PhaG_MnhG_YufB"/>
</dbReference>
<dbReference type="PANTHER" id="PTHR34703">
    <property type="entry name" value="ANTIPORTER SUBUNIT MNHG2-RELATED"/>
    <property type="match status" value="1"/>
</dbReference>
<sequence length="98" mass="10924">MIYLQYLGIFLVVVGIFFIVTATVGIVRFPSFFTKVHAAGMVDSLGSALILVGVLMQNELSMNMIKIVLIIFLIWLTSTTSSYVLARTCYNDQSNKHD</sequence>
<dbReference type="NCBIfam" id="TIGR01300">
    <property type="entry name" value="CPA3_mnhG_phaG"/>
    <property type="match status" value="1"/>
</dbReference>
<keyword evidence="1" id="KW-1133">Transmembrane helix</keyword>
<accession>A0A8J3HUE8</accession>
<gene>
    <name evidence="2" type="ORF">sL5_02120</name>
</gene>
<evidence type="ECO:0000313" key="2">
    <source>
        <dbReference type="EMBL" id="GHM59219.1"/>
    </source>
</evidence>
<feature type="transmembrane region" description="Helical" evidence="1">
    <location>
        <begin position="7"/>
        <end position="30"/>
    </location>
</feature>
<dbReference type="AlphaFoldDB" id="A0A8J3HUE8"/>